<evidence type="ECO:0000313" key="3">
    <source>
        <dbReference type="Proteomes" id="UP000182375"/>
    </source>
</evidence>
<accession>A0A1H5K592</accession>
<dbReference type="Proteomes" id="UP000182375">
    <property type="component" value="Unassembled WGS sequence"/>
</dbReference>
<sequence>MIRMIRTKTLRALKEGAELASVLETDLETSEATTESLRTELVAAEARNTDLHRLVELLVGATKYAFDAADAPIDVVLHEGKVRSAHRDRASAQAATPHPDATWKPTPDPDPDPLGWKIYQTTPPPLAAPPTAGEIDALLERLERPALEQIETAKRLQELPGELETIRSQRDTAIKDTETALAALTAESLAFAFHREAVTEAVTEIAFALLSSDTAASVREVSGLLLRHAELFGIDPHGPATDAGTGTETKGAVA</sequence>
<dbReference type="RefSeq" id="WP_074996410.1">
    <property type="nucleotide sequence ID" value="NZ_FNTD01000005.1"/>
</dbReference>
<reference evidence="2 3" key="1">
    <citation type="submission" date="2016-10" db="EMBL/GenBank/DDBJ databases">
        <authorList>
            <person name="de Groot N.N."/>
        </authorList>
    </citation>
    <scope>NUCLEOTIDE SEQUENCE [LARGE SCALE GENOMIC DNA]</scope>
    <source>
        <strain evidence="2 3">DSM 40306</strain>
    </source>
</reference>
<dbReference type="AlphaFoldDB" id="A0A1H5K592"/>
<gene>
    <name evidence="2" type="ORF">SAMN04490357_7683</name>
</gene>
<dbReference type="STRING" id="67331.SAMN04490357_7683"/>
<protein>
    <submittedName>
        <fullName evidence="2">Uncharacterized protein</fullName>
    </submittedName>
</protein>
<evidence type="ECO:0000256" key="1">
    <source>
        <dbReference type="SAM" id="MobiDB-lite"/>
    </source>
</evidence>
<proteinExistence type="predicted"/>
<evidence type="ECO:0000313" key="2">
    <source>
        <dbReference type="EMBL" id="SEE59161.1"/>
    </source>
</evidence>
<feature type="region of interest" description="Disordered" evidence="1">
    <location>
        <begin position="84"/>
        <end position="114"/>
    </location>
</feature>
<dbReference type="GeneID" id="95516631"/>
<dbReference type="EMBL" id="FNTD01000005">
    <property type="protein sequence ID" value="SEE59161.1"/>
    <property type="molecule type" value="Genomic_DNA"/>
</dbReference>
<organism evidence="2 3">
    <name type="scientific">Streptomyces misionensis</name>
    <dbReference type="NCBI Taxonomy" id="67331"/>
    <lineage>
        <taxon>Bacteria</taxon>
        <taxon>Bacillati</taxon>
        <taxon>Actinomycetota</taxon>
        <taxon>Actinomycetes</taxon>
        <taxon>Kitasatosporales</taxon>
        <taxon>Streptomycetaceae</taxon>
        <taxon>Streptomyces</taxon>
    </lineage>
</organism>
<name>A0A1H5K592_9ACTN</name>